<dbReference type="RefSeq" id="WP_138595511.1">
    <property type="nucleotide sequence ID" value="NZ_PNCK01000018.1"/>
</dbReference>
<reference evidence="4" key="3">
    <citation type="submission" date="2019-09" db="EMBL/GenBank/DDBJ databases">
        <title>Co-occurence of chitin degradation, pigmentation and bioactivity in marine Pseudoalteromonas.</title>
        <authorList>
            <person name="Sonnenschein E.C."/>
            <person name="Bech P.K."/>
        </authorList>
    </citation>
    <scope>NUCLEOTIDE SEQUENCE</scope>
    <source>
        <strain evidence="4">S2231</strain>
        <strain evidence="3 5">S2233</strain>
    </source>
</reference>
<feature type="transmembrane region" description="Helical" evidence="1">
    <location>
        <begin position="83"/>
        <end position="116"/>
    </location>
</feature>
<evidence type="ECO:0000259" key="2">
    <source>
        <dbReference type="PROSITE" id="PS50943"/>
    </source>
</evidence>
<dbReference type="PROSITE" id="PS50943">
    <property type="entry name" value="HTH_CROC1"/>
    <property type="match status" value="1"/>
</dbReference>
<dbReference type="InterPro" id="IPR001387">
    <property type="entry name" value="Cro/C1-type_HTH"/>
</dbReference>
<dbReference type="EMBL" id="PNCL01000016">
    <property type="protein sequence ID" value="TMP61407.1"/>
    <property type="molecule type" value="Genomic_DNA"/>
</dbReference>
<feature type="transmembrane region" description="Helical" evidence="1">
    <location>
        <begin position="122"/>
        <end position="148"/>
    </location>
</feature>
<dbReference type="Pfam" id="PF01381">
    <property type="entry name" value="HTH_3"/>
    <property type="match status" value="1"/>
</dbReference>
<evidence type="ECO:0000313" key="5">
    <source>
        <dbReference type="Proteomes" id="UP000305730"/>
    </source>
</evidence>
<accession>A0A5S3XSU2</accession>
<evidence type="ECO:0000256" key="1">
    <source>
        <dbReference type="SAM" id="Phobius"/>
    </source>
</evidence>
<comment type="caution">
    <text evidence="4">The sequence shown here is derived from an EMBL/GenBank/DDBJ whole genome shotgun (WGS) entry which is preliminary data.</text>
</comment>
<dbReference type="Gene3D" id="1.10.260.40">
    <property type="entry name" value="lambda repressor-like DNA-binding domains"/>
    <property type="match status" value="1"/>
</dbReference>
<dbReference type="OrthoDB" id="6289764at2"/>
<dbReference type="Proteomes" id="UP000307706">
    <property type="component" value="Unassembled WGS sequence"/>
</dbReference>
<feature type="domain" description="HTH cro/C1-type" evidence="2">
    <location>
        <begin position="7"/>
        <end position="61"/>
    </location>
</feature>
<evidence type="ECO:0000313" key="4">
    <source>
        <dbReference type="EMBL" id="TMP61407.1"/>
    </source>
</evidence>
<dbReference type="EMBL" id="PNCK01000018">
    <property type="protein sequence ID" value="TMP45212.1"/>
    <property type="molecule type" value="Genomic_DNA"/>
</dbReference>
<dbReference type="AlphaFoldDB" id="A0A5S3XSU2"/>
<gene>
    <name evidence="4" type="ORF">CWB96_03730</name>
    <name evidence="3" type="ORF">CWB97_05280</name>
</gene>
<feature type="transmembrane region" description="Helical" evidence="1">
    <location>
        <begin position="200"/>
        <end position="225"/>
    </location>
</feature>
<dbReference type="Proteomes" id="UP000305730">
    <property type="component" value="Unassembled WGS sequence"/>
</dbReference>
<dbReference type="CDD" id="cd00093">
    <property type="entry name" value="HTH_XRE"/>
    <property type="match status" value="1"/>
</dbReference>
<keyword evidence="1" id="KW-0812">Transmembrane</keyword>
<keyword evidence="1" id="KW-0472">Membrane</keyword>
<organism evidence="4 6">
    <name type="scientific">Pseudoalteromonas citrea</name>
    <dbReference type="NCBI Taxonomy" id="43655"/>
    <lineage>
        <taxon>Bacteria</taxon>
        <taxon>Pseudomonadati</taxon>
        <taxon>Pseudomonadota</taxon>
        <taxon>Gammaproteobacteria</taxon>
        <taxon>Alteromonadales</taxon>
        <taxon>Pseudoalteromonadaceae</taxon>
        <taxon>Pseudoalteromonas</taxon>
    </lineage>
</organism>
<protein>
    <recommendedName>
        <fullName evidence="2">HTH cro/C1-type domain-containing protein</fullName>
    </recommendedName>
</protein>
<reference evidence="5 6" key="1">
    <citation type="submission" date="2017-12" db="EMBL/GenBank/DDBJ databases">
        <authorList>
            <person name="Paulsen S."/>
            <person name="Gram L.K."/>
        </authorList>
    </citation>
    <scope>NUCLEOTIDE SEQUENCE [LARGE SCALE GENOMIC DNA]</scope>
    <source>
        <strain evidence="4 6">S2231</strain>
        <strain evidence="3 5">S2233</strain>
    </source>
</reference>
<keyword evidence="1" id="KW-1133">Transmembrane helix</keyword>
<sequence length="262" mass="30057">MVNGQDLKAMRLQAGISQGEMASKLGCDRKTVINYEVGATDIRVTRMFIWLKCCKVDVGALVSQVKQIREHDKNNAKAKLQDVISILLITIQLWAPVVVTPIYLTALAIAMIVGMYKNNINIIHISLFLLLLNIIEYIIFSTGLIELIKPETGQLIRGSIMFGVQLLISLLAVLLFVFRVQFSRVISKSNTVSLTLFDGFFHWIFIYTSFIYFIALLEHIAWFYFQSSYFTLVYDNFEGLIYIAWIVSCILLFNMMHFKQKQ</sequence>
<dbReference type="SUPFAM" id="SSF47413">
    <property type="entry name" value="lambda repressor-like DNA-binding domains"/>
    <property type="match status" value="1"/>
</dbReference>
<keyword evidence="5" id="KW-1185">Reference proteome</keyword>
<reference evidence="6" key="2">
    <citation type="submission" date="2019-06" db="EMBL/GenBank/DDBJ databases">
        <title>Co-occurence of chitin degradation, pigmentation and bioactivity in marine Pseudoalteromonas.</title>
        <authorList>
            <person name="Sonnenschein E.C."/>
            <person name="Bech P.K."/>
        </authorList>
    </citation>
    <scope>NUCLEOTIDE SEQUENCE [LARGE SCALE GENOMIC DNA]</scope>
    <source>
        <strain evidence="6">S2231</strain>
    </source>
</reference>
<feature type="transmembrane region" description="Helical" evidence="1">
    <location>
        <begin position="237"/>
        <end position="256"/>
    </location>
</feature>
<dbReference type="GO" id="GO:0003677">
    <property type="term" value="F:DNA binding"/>
    <property type="evidence" value="ECO:0007669"/>
    <property type="project" value="InterPro"/>
</dbReference>
<name>A0A5S3XSU2_9GAMM</name>
<evidence type="ECO:0000313" key="3">
    <source>
        <dbReference type="EMBL" id="TMP45212.1"/>
    </source>
</evidence>
<dbReference type="SMART" id="SM00530">
    <property type="entry name" value="HTH_XRE"/>
    <property type="match status" value="1"/>
</dbReference>
<dbReference type="InterPro" id="IPR010982">
    <property type="entry name" value="Lambda_DNA-bd_dom_sf"/>
</dbReference>
<proteinExistence type="predicted"/>
<evidence type="ECO:0000313" key="6">
    <source>
        <dbReference type="Proteomes" id="UP000307706"/>
    </source>
</evidence>
<feature type="transmembrane region" description="Helical" evidence="1">
    <location>
        <begin position="160"/>
        <end position="180"/>
    </location>
</feature>